<evidence type="ECO:0000313" key="2">
    <source>
        <dbReference type="EMBL" id="MFD2460207.1"/>
    </source>
</evidence>
<dbReference type="RefSeq" id="WP_345398829.1">
    <property type="nucleotide sequence ID" value="NZ_BAABHG010000009.1"/>
</dbReference>
<keyword evidence="1" id="KW-1133">Transmembrane helix</keyword>
<reference evidence="3" key="1">
    <citation type="journal article" date="2019" name="Int. J. Syst. Evol. Microbiol.">
        <title>The Global Catalogue of Microorganisms (GCM) 10K type strain sequencing project: providing services to taxonomists for standard genome sequencing and annotation.</title>
        <authorList>
            <consortium name="The Broad Institute Genomics Platform"/>
            <consortium name="The Broad Institute Genome Sequencing Center for Infectious Disease"/>
            <person name="Wu L."/>
            <person name="Ma J."/>
        </authorList>
    </citation>
    <scope>NUCLEOTIDE SEQUENCE [LARGE SCALE GENOMIC DNA]</scope>
    <source>
        <strain evidence="3">CGMCC 4.7643</strain>
    </source>
</reference>
<dbReference type="EMBL" id="JBHUKU010000008">
    <property type="protein sequence ID" value="MFD2460207.1"/>
    <property type="molecule type" value="Genomic_DNA"/>
</dbReference>
<dbReference type="Pfam" id="PF04307">
    <property type="entry name" value="YdjM"/>
    <property type="match status" value="1"/>
</dbReference>
<evidence type="ECO:0000256" key="1">
    <source>
        <dbReference type="SAM" id="Phobius"/>
    </source>
</evidence>
<feature type="transmembrane region" description="Helical" evidence="1">
    <location>
        <begin position="223"/>
        <end position="240"/>
    </location>
</feature>
<keyword evidence="1" id="KW-0812">Transmembrane</keyword>
<comment type="caution">
    <text evidence="2">The sequence shown here is derived from an EMBL/GenBank/DDBJ whole genome shotgun (WGS) entry which is preliminary data.</text>
</comment>
<name>A0ABW5GFB1_9PSEU</name>
<proteinExistence type="predicted"/>
<feature type="transmembrane region" description="Helical" evidence="1">
    <location>
        <begin position="91"/>
        <end position="110"/>
    </location>
</feature>
<keyword evidence="1" id="KW-0472">Membrane</keyword>
<accession>A0ABW5GFB1</accession>
<keyword evidence="3" id="KW-1185">Reference proteome</keyword>
<protein>
    <submittedName>
        <fullName evidence="2">Metal-dependent hydrolase</fullName>
    </submittedName>
</protein>
<evidence type="ECO:0000313" key="3">
    <source>
        <dbReference type="Proteomes" id="UP001597419"/>
    </source>
</evidence>
<dbReference type="InterPro" id="IPR007404">
    <property type="entry name" value="YdjM-like"/>
</dbReference>
<gene>
    <name evidence="2" type="ORF">ACFSYJ_16470</name>
</gene>
<organism evidence="2 3">
    <name type="scientific">Amycolatopsis samaneae</name>
    <dbReference type="NCBI Taxonomy" id="664691"/>
    <lineage>
        <taxon>Bacteria</taxon>
        <taxon>Bacillati</taxon>
        <taxon>Actinomycetota</taxon>
        <taxon>Actinomycetes</taxon>
        <taxon>Pseudonocardiales</taxon>
        <taxon>Pseudonocardiaceae</taxon>
        <taxon>Amycolatopsis</taxon>
    </lineage>
</organism>
<dbReference type="Proteomes" id="UP001597419">
    <property type="component" value="Unassembled WGS sequence"/>
</dbReference>
<dbReference type="GO" id="GO:0016787">
    <property type="term" value="F:hydrolase activity"/>
    <property type="evidence" value="ECO:0007669"/>
    <property type="project" value="UniProtKB-KW"/>
</dbReference>
<keyword evidence="2" id="KW-0378">Hydrolase</keyword>
<feature type="transmembrane region" description="Helical" evidence="1">
    <location>
        <begin position="51"/>
        <end position="70"/>
    </location>
</feature>
<sequence>MGRTHALTGWCAGLALAPAVGAGSLHQAVVFGATTAGFALLPDLDHPGAKASRLLGWLTGMISWLLRRVSAATYALTKGPRDENVTGKHRHLSHTVLFAVGLGMATAAGTSAGGPWAVFGVVVLGLLLAEGALGDWLLPVSGAAVAWWVWTAPPDHAAQLQEISGWLGFAVAAGCITHCLGDALTVSGCPFLFPLPIAGETWYEIRPPRPLRFRTGKKVEKRLIFPVFAVLAVLLVPGVWDQTTGTLQRLFSPPTTQTATP</sequence>